<feature type="transmembrane region" description="Helical" evidence="1">
    <location>
        <begin position="274"/>
        <end position="294"/>
    </location>
</feature>
<proteinExistence type="predicted"/>
<keyword evidence="1" id="KW-1133">Transmembrane helix</keyword>
<feature type="transmembrane region" description="Helical" evidence="1">
    <location>
        <begin position="215"/>
        <end position="235"/>
    </location>
</feature>
<protein>
    <submittedName>
        <fullName evidence="2">RsiW-degrading membrane proteinase PrsW (M82 family)</fullName>
    </submittedName>
</protein>
<evidence type="ECO:0000256" key="1">
    <source>
        <dbReference type="SAM" id="Phobius"/>
    </source>
</evidence>
<keyword evidence="1" id="KW-0812">Transmembrane</keyword>
<dbReference type="PANTHER" id="PTHR36844">
    <property type="entry name" value="PROTEASE PRSW"/>
    <property type="match status" value="1"/>
</dbReference>
<feature type="transmembrane region" description="Helical" evidence="1">
    <location>
        <begin position="64"/>
        <end position="84"/>
    </location>
</feature>
<dbReference type="AlphaFoldDB" id="A0A542YK36"/>
<name>A0A542YK36_9MICO</name>
<dbReference type="Pfam" id="PF13367">
    <property type="entry name" value="PrsW-protease"/>
    <property type="match status" value="1"/>
</dbReference>
<dbReference type="PANTHER" id="PTHR36844:SF1">
    <property type="entry name" value="PROTEASE PRSW"/>
    <property type="match status" value="1"/>
</dbReference>
<accession>A0A542YK36</accession>
<dbReference type="GO" id="GO:0008233">
    <property type="term" value="F:peptidase activity"/>
    <property type="evidence" value="ECO:0007669"/>
    <property type="project" value="InterPro"/>
</dbReference>
<feature type="transmembrane region" description="Helical" evidence="1">
    <location>
        <begin position="174"/>
        <end position="195"/>
    </location>
</feature>
<comment type="caution">
    <text evidence="2">The sequence shown here is derived from an EMBL/GenBank/DDBJ whole genome shotgun (WGS) entry which is preliminary data.</text>
</comment>
<reference evidence="2 3" key="1">
    <citation type="submission" date="2019-06" db="EMBL/GenBank/DDBJ databases">
        <title>Sequencing the genomes of 1000 actinobacteria strains.</title>
        <authorList>
            <person name="Klenk H.-P."/>
        </authorList>
    </citation>
    <scope>NUCLEOTIDE SEQUENCE [LARGE SCALE GENOMIC DNA]</scope>
    <source>
        <strain evidence="2 3">DSM 26477</strain>
    </source>
</reference>
<dbReference type="RefSeq" id="WP_141880535.1">
    <property type="nucleotide sequence ID" value="NZ_VFOM01000001.1"/>
</dbReference>
<feature type="transmembrane region" description="Helical" evidence="1">
    <location>
        <begin position="242"/>
        <end position="262"/>
    </location>
</feature>
<evidence type="ECO:0000313" key="2">
    <source>
        <dbReference type="EMBL" id="TQL48430.1"/>
    </source>
</evidence>
<keyword evidence="3" id="KW-1185">Reference proteome</keyword>
<dbReference type="InterPro" id="IPR026898">
    <property type="entry name" value="PrsW"/>
</dbReference>
<feature type="transmembrane region" description="Helical" evidence="1">
    <location>
        <begin position="136"/>
        <end position="162"/>
    </location>
</feature>
<feature type="transmembrane region" description="Helical" evidence="1">
    <location>
        <begin position="96"/>
        <end position="116"/>
    </location>
</feature>
<dbReference type="OrthoDB" id="9785431at2"/>
<sequence>MTARPGGAAPALNPNPVAESAEPVVAGRPRGDHLVFVLAIVGYAILSLLLLVLLVYLLSLLGPVALVSASVMAMVPLAIVLLGIRWIDRWEPEPPGALVFAFLWGAAASIAIALLFDVGAHIVGAVMGIDDGFPSLLFGLVVQAPLVEEFGKGLGLLLLFWVVRRQFDGPVDGVVYGAMIAVGFAFIENIQYFGLAIGDAQVPGDVGEIFVMRGLMSPFAHVMFTACTGLVIGWASRRASAWGIVGWFLLGLLPAVLLHAFWNGSALFIADFYGYYFLVQVPLFAIGFAIVFFLRRQERIITLRHLQEYAAVGWFTDDEVRMLSTGAGRRAATAWARGHGVGAAFSRFSRAATRLAFARHRIVLGRDRAAARYDEGILLAEVADARSLLIGPR</sequence>
<dbReference type="Proteomes" id="UP000317998">
    <property type="component" value="Unassembled WGS sequence"/>
</dbReference>
<gene>
    <name evidence="2" type="ORF">FB562_1524</name>
</gene>
<dbReference type="EMBL" id="VFOM01000001">
    <property type="protein sequence ID" value="TQL48430.1"/>
    <property type="molecule type" value="Genomic_DNA"/>
</dbReference>
<keyword evidence="1" id="KW-0472">Membrane</keyword>
<evidence type="ECO:0000313" key="3">
    <source>
        <dbReference type="Proteomes" id="UP000317998"/>
    </source>
</evidence>
<organism evidence="2 3">
    <name type="scientific">Homoserinimonas aerilata</name>
    <dbReference type="NCBI Taxonomy" id="1162970"/>
    <lineage>
        <taxon>Bacteria</taxon>
        <taxon>Bacillati</taxon>
        <taxon>Actinomycetota</taxon>
        <taxon>Actinomycetes</taxon>
        <taxon>Micrococcales</taxon>
        <taxon>Microbacteriaceae</taxon>
        <taxon>Homoserinimonas</taxon>
    </lineage>
</organism>
<feature type="transmembrane region" description="Helical" evidence="1">
    <location>
        <begin position="34"/>
        <end position="58"/>
    </location>
</feature>